<proteinExistence type="predicted"/>
<gene>
    <name evidence="1" type="ORF">CCR75_008226</name>
</gene>
<dbReference type="GeneID" id="94351951"/>
<organism evidence="1 2">
    <name type="scientific">Bremia lactucae</name>
    <name type="common">Lettuce downy mildew</name>
    <dbReference type="NCBI Taxonomy" id="4779"/>
    <lineage>
        <taxon>Eukaryota</taxon>
        <taxon>Sar</taxon>
        <taxon>Stramenopiles</taxon>
        <taxon>Oomycota</taxon>
        <taxon>Peronosporomycetes</taxon>
        <taxon>Peronosporales</taxon>
        <taxon>Peronosporaceae</taxon>
        <taxon>Bremia</taxon>
    </lineage>
</organism>
<dbReference type="EMBL" id="SHOA02000019">
    <property type="protein sequence ID" value="TDH70014.1"/>
    <property type="molecule type" value="Genomic_DNA"/>
</dbReference>
<protein>
    <recommendedName>
        <fullName evidence="3">RxLR effector protein</fullName>
    </recommendedName>
</protein>
<evidence type="ECO:0000313" key="1">
    <source>
        <dbReference type="EMBL" id="TDH70014.1"/>
    </source>
</evidence>
<sequence length="402" mass="46278">MDKIKNNIIKSPQWKRWARSILEQNSMQNSHVIITKKMMDDLKPTNFFLVLLEASKDKNTKAVAKILEETQFARWCTIEHESISPMEFYDVLQLNLNEPIAYMERLPVLLRYWKYYKSVHSPMSSVATPKDIIDKQTVNRFGPYWKHTGEIAELLRLDFDSDSFFNHPARNVWLDLMKTYLDDTKTAEPLMIKTFQLLGNAAAKNLQNNVYSPIHFAERWIQANLQPIDVVTILGLDIHDSNLATNSAFSFLKVFIEKFLVNHPEADTTVVKIFSRLGSDESEKALALRKSFVSFFLRTPKFTPKTVMSIFDLTISADYVEKNPVWAIWMEYVNVYLVKNKVCPEGPLADTLEFLGSTAAADGVVRKKSIELLYSSWSGKTSQDTRIKQFLTAAARLNQLEL</sequence>
<dbReference type="RefSeq" id="XP_067819513.1">
    <property type="nucleotide sequence ID" value="XM_067966280.1"/>
</dbReference>
<name>A0A976FP51_BRELC</name>
<keyword evidence="2" id="KW-1185">Reference proteome</keyword>
<dbReference type="OrthoDB" id="122386at2759"/>
<accession>A0A976FP51</accession>
<dbReference type="AlphaFoldDB" id="A0A976FP51"/>
<dbReference type="KEGG" id="blac:94351951"/>
<evidence type="ECO:0008006" key="3">
    <source>
        <dbReference type="Google" id="ProtNLM"/>
    </source>
</evidence>
<evidence type="ECO:0000313" key="2">
    <source>
        <dbReference type="Proteomes" id="UP000294530"/>
    </source>
</evidence>
<reference evidence="1 2" key="1">
    <citation type="journal article" date="2021" name="Genome Biol.">
        <title>AFLAP: assembly-free linkage analysis pipeline using k-mers from genome sequencing data.</title>
        <authorList>
            <person name="Fletcher K."/>
            <person name="Zhang L."/>
            <person name="Gil J."/>
            <person name="Han R."/>
            <person name="Cavanaugh K."/>
            <person name="Michelmore R."/>
        </authorList>
    </citation>
    <scope>NUCLEOTIDE SEQUENCE [LARGE SCALE GENOMIC DNA]</scope>
    <source>
        <strain evidence="1 2">SF5</strain>
    </source>
</reference>
<dbReference type="Proteomes" id="UP000294530">
    <property type="component" value="Unassembled WGS sequence"/>
</dbReference>
<comment type="caution">
    <text evidence="1">The sequence shown here is derived from an EMBL/GenBank/DDBJ whole genome shotgun (WGS) entry which is preliminary data.</text>
</comment>